<protein>
    <recommendedName>
        <fullName evidence="3">Cellulase</fullName>
    </recommendedName>
</protein>
<dbReference type="STRING" id="2903.R1CTD0"/>
<dbReference type="KEGG" id="ehx:EMIHUDRAFT_236785"/>
<dbReference type="Proteomes" id="UP000013827">
    <property type="component" value="Unassembled WGS sequence"/>
</dbReference>
<dbReference type="InterPro" id="IPR052288">
    <property type="entry name" value="GH45_Enzymes"/>
</dbReference>
<dbReference type="RefSeq" id="XP_005778732.1">
    <property type="nucleotide sequence ID" value="XM_005778675.1"/>
</dbReference>
<dbReference type="PANTHER" id="PTHR39730:SF1">
    <property type="entry name" value="ENDOGLUCANASE 1"/>
    <property type="match status" value="1"/>
</dbReference>
<evidence type="ECO:0000313" key="2">
    <source>
        <dbReference type="Proteomes" id="UP000013827"/>
    </source>
</evidence>
<proteinExistence type="predicted"/>
<dbReference type="EnsemblProtists" id="EOD26303">
    <property type="protein sequence ID" value="EOD26303"/>
    <property type="gene ID" value="EMIHUDRAFT_236785"/>
</dbReference>
<dbReference type="Gene3D" id="2.40.40.10">
    <property type="entry name" value="RlpA-like domain"/>
    <property type="match status" value="1"/>
</dbReference>
<reference evidence="1" key="2">
    <citation type="submission" date="2024-10" db="UniProtKB">
        <authorList>
            <consortium name="EnsemblProtists"/>
        </authorList>
    </citation>
    <scope>IDENTIFICATION</scope>
</reference>
<organism evidence="1 2">
    <name type="scientific">Emiliania huxleyi (strain CCMP1516)</name>
    <dbReference type="NCBI Taxonomy" id="280463"/>
    <lineage>
        <taxon>Eukaryota</taxon>
        <taxon>Haptista</taxon>
        <taxon>Haptophyta</taxon>
        <taxon>Prymnesiophyceae</taxon>
        <taxon>Isochrysidales</taxon>
        <taxon>Noelaerhabdaceae</taxon>
        <taxon>Emiliania</taxon>
    </lineage>
</organism>
<keyword evidence="2" id="KW-1185">Reference proteome</keyword>
<evidence type="ECO:0000313" key="1">
    <source>
        <dbReference type="EnsemblProtists" id="EOD26303"/>
    </source>
</evidence>
<dbReference type="PANTHER" id="PTHR39730">
    <property type="entry name" value="ENDOGLUCANASE 1"/>
    <property type="match status" value="1"/>
</dbReference>
<evidence type="ECO:0008006" key="3">
    <source>
        <dbReference type="Google" id="ProtNLM"/>
    </source>
</evidence>
<dbReference type="PaxDb" id="2903-EOD26303"/>
<dbReference type="SUPFAM" id="SSF50685">
    <property type="entry name" value="Barwin-like endoglucanases"/>
    <property type="match status" value="1"/>
</dbReference>
<dbReference type="AlphaFoldDB" id="A0A0D3JS18"/>
<reference evidence="2" key="1">
    <citation type="journal article" date="2013" name="Nature">
        <title>Pan genome of the phytoplankton Emiliania underpins its global distribution.</title>
        <authorList>
            <person name="Read B.A."/>
            <person name="Kegel J."/>
            <person name="Klute M.J."/>
            <person name="Kuo A."/>
            <person name="Lefebvre S.C."/>
            <person name="Maumus F."/>
            <person name="Mayer C."/>
            <person name="Miller J."/>
            <person name="Monier A."/>
            <person name="Salamov A."/>
            <person name="Young J."/>
            <person name="Aguilar M."/>
            <person name="Claverie J.M."/>
            <person name="Frickenhaus S."/>
            <person name="Gonzalez K."/>
            <person name="Herman E.K."/>
            <person name="Lin Y.C."/>
            <person name="Napier J."/>
            <person name="Ogata H."/>
            <person name="Sarno A.F."/>
            <person name="Shmutz J."/>
            <person name="Schroeder D."/>
            <person name="de Vargas C."/>
            <person name="Verret F."/>
            <person name="von Dassow P."/>
            <person name="Valentin K."/>
            <person name="Van de Peer Y."/>
            <person name="Wheeler G."/>
            <person name="Dacks J.B."/>
            <person name="Delwiche C.F."/>
            <person name="Dyhrman S.T."/>
            <person name="Glockner G."/>
            <person name="John U."/>
            <person name="Richards T."/>
            <person name="Worden A.Z."/>
            <person name="Zhang X."/>
            <person name="Grigoriev I.V."/>
            <person name="Allen A.E."/>
            <person name="Bidle K."/>
            <person name="Borodovsky M."/>
            <person name="Bowler C."/>
            <person name="Brownlee C."/>
            <person name="Cock J.M."/>
            <person name="Elias M."/>
            <person name="Gladyshev V.N."/>
            <person name="Groth M."/>
            <person name="Guda C."/>
            <person name="Hadaegh A."/>
            <person name="Iglesias-Rodriguez M.D."/>
            <person name="Jenkins J."/>
            <person name="Jones B.M."/>
            <person name="Lawson T."/>
            <person name="Leese F."/>
            <person name="Lindquist E."/>
            <person name="Lobanov A."/>
            <person name="Lomsadze A."/>
            <person name="Malik S.B."/>
            <person name="Marsh M.E."/>
            <person name="Mackinder L."/>
            <person name="Mock T."/>
            <person name="Mueller-Roeber B."/>
            <person name="Pagarete A."/>
            <person name="Parker M."/>
            <person name="Probert I."/>
            <person name="Quesneville H."/>
            <person name="Raines C."/>
            <person name="Rensing S.A."/>
            <person name="Riano-Pachon D.M."/>
            <person name="Richier S."/>
            <person name="Rokitta S."/>
            <person name="Shiraiwa Y."/>
            <person name="Soanes D.M."/>
            <person name="van der Giezen M."/>
            <person name="Wahlund T.M."/>
            <person name="Williams B."/>
            <person name="Wilson W."/>
            <person name="Wolfe G."/>
            <person name="Wurch L.L."/>
        </authorList>
    </citation>
    <scope>NUCLEOTIDE SEQUENCE</scope>
</reference>
<sequence length="403" mass="41710">MARVPAALALYQLVQIVALPVEHPARHLSLSCHCLAENVDGSDAVLCPMCVAKHCPGVDANVHCTNPLYEDFDTTKKQECAGSVTGLKDRNSAEKCRASCLDHAKDNGYSGDFCCQYKSDGDKCRVAEDGSTALSGNKKWNAFFACSASPNTNPVFTCDADGSNPHASCYGTLSTCEGGTGAACTSYAPFVEGDTLYGLAAVSAGLSGAMDQCNQCYSMELTNSNSAAVSKMVVMVTNTGDLKSGFAFDLLVPGGGFGEFTGCSQMAGWDVYSAEGGGCSADSDTASCARYGGFYTSDLCAKAFPGDTTASAACHDVLFGVFPPQDLPASCPGTYDPARAAECPMFRDNLEVANVVPVECPAQLTGAVSTCEACGSSGFDCGAICGEPYDQCSCGALQDMCPQ</sequence>
<name>A0A0D3JS18_EMIH1</name>
<accession>A0A0D3JS18</accession>
<dbReference type="InterPro" id="IPR036908">
    <property type="entry name" value="RlpA-like_sf"/>
</dbReference>
<dbReference type="HOGENOM" id="CLU_684122_0_0_1"/>
<dbReference type="GeneID" id="17271849"/>